<organism evidence="2 3">
    <name type="scientific">Brucella anthropi</name>
    <name type="common">Ochrobactrum anthropi</name>
    <dbReference type="NCBI Taxonomy" id="529"/>
    <lineage>
        <taxon>Bacteria</taxon>
        <taxon>Pseudomonadati</taxon>
        <taxon>Pseudomonadota</taxon>
        <taxon>Alphaproteobacteria</taxon>
        <taxon>Hyphomicrobiales</taxon>
        <taxon>Brucellaceae</taxon>
        <taxon>Brucella/Ochrobactrum group</taxon>
        <taxon>Brucella</taxon>
    </lineage>
</organism>
<reference evidence="2 3" key="1">
    <citation type="submission" date="2019-09" db="EMBL/GenBank/DDBJ databases">
        <title>Taxonomic organization of the family Brucellaceae based on a phylogenomic approach.</title>
        <authorList>
            <person name="Leclercq S."/>
            <person name="Cloeckaert A."/>
            <person name="Zygmunt M.S."/>
        </authorList>
    </citation>
    <scope>NUCLEOTIDE SEQUENCE [LARGE SCALE GENOMIC DNA]</scope>
    <source>
        <strain evidence="2 3">LMG 3313</strain>
    </source>
</reference>
<evidence type="ECO:0000256" key="1">
    <source>
        <dbReference type="SAM" id="MobiDB-lite"/>
    </source>
</evidence>
<proteinExistence type="predicted"/>
<dbReference type="EMBL" id="WBWS01000024">
    <property type="protein sequence ID" value="KAB2764325.1"/>
    <property type="molecule type" value="Genomic_DNA"/>
</dbReference>
<dbReference type="AlphaFoldDB" id="A0A6L3Z2B5"/>
<sequence length="318" mass="36908">MSSNKREAFRRFIKPENMEILQRLAAVSDENWFKDALQDKDVFFALRDNRVDAYAKGALVHRIEFKNGKAIPHTHVKYLIKEPKKSREYISLEENAFQYDPGECMQTKYEAGQTLKSIKAAALYYSPKSSESYGVSSIIAKNPNIIDIEFSLKQSIDESTEPPVLSESSQSETGQKSKHDRIDIVQLEKSKDFYQLVFWEAKLYANSDLFSNKIIDQLNRYSQQIKRHEQAIIGAYRNVCQFQFDINSLRPHHFHNNDLKNIAERSVDLKVDDKPRLAIFTYDAPQKTRLKERVETLSIELGKRRIVHKGNSSKLILK</sequence>
<accession>A0A6L3Z2B5</accession>
<gene>
    <name evidence="2" type="ORF">F9L04_20315</name>
</gene>
<dbReference type="RefSeq" id="WP_151664139.1">
    <property type="nucleotide sequence ID" value="NZ_WBWS01000024.1"/>
</dbReference>
<protein>
    <submittedName>
        <fullName evidence="2">Uncharacterized protein</fullName>
    </submittedName>
</protein>
<comment type="caution">
    <text evidence="2">The sequence shown here is derived from an EMBL/GenBank/DDBJ whole genome shotgun (WGS) entry which is preliminary data.</text>
</comment>
<feature type="region of interest" description="Disordered" evidence="1">
    <location>
        <begin position="160"/>
        <end position="180"/>
    </location>
</feature>
<dbReference type="Proteomes" id="UP000481876">
    <property type="component" value="Unassembled WGS sequence"/>
</dbReference>
<evidence type="ECO:0000313" key="2">
    <source>
        <dbReference type="EMBL" id="KAB2764325.1"/>
    </source>
</evidence>
<evidence type="ECO:0000313" key="3">
    <source>
        <dbReference type="Proteomes" id="UP000481876"/>
    </source>
</evidence>
<name>A0A6L3Z2B5_BRUAN</name>